<evidence type="ECO:0000313" key="11">
    <source>
        <dbReference type="Proteomes" id="UP000504609"/>
    </source>
</evidence>
<dbReference type="InterPro" id="IPR005282">
    <property type="entry name" value="LC_transporter"/>
</dbReference>
<evidence type="ECO:0000313" key="12">
    <source>
        <dbReference type="RefSeq" id="XP_022928176.1"/>
    </source>
</evidence>
<feature type="transmembrane region" description="Helical" evidence="10">
    <location>
        <begin position="125"/>
        <end position="144"/>
    </location>
</feature>
<dbReference type="SMART" id="SM00679">
    <property type="entry name" value="CTNS"/>
    <property type="match status" value="2"/>
</dbReference>
<evidence type="ECO:0000256" key="1">
    <source>
        <dbReference type="ARBA" id="ARBA00004155"/>
    </source>
</evidence>
<keyword evidence="5 10" id="KW-1133">Transmembrane helix</keyword>
<feature type="transmembrane region" description="Helical" evidence="10">
    <location>
        <begin position="255"/>
        <end position="275"/>
    </location>
</feature>
<organism evidence="11 13">
    <name type="scientific">Cucurbita moschata</name>
    <name type="common">Winter crookneck squash</name>
    <name type="synonym">Cucurbita pepo var. moschata</name>
    <dbReference type="NCBI Taxonomy" id="3662"/>
    <lineage>
        <taxon>Eukaryota</taxon>
        <taxon>Viridiplantae</taxon>
        <taxon>Streptophyta</taxon>
        <taxon>Embryophyta</taxon>
        <taxon>Tracheophyta</taxon>
        <taxon>Spermatophyta</taxon>
        <taxon>Magnoliopsida</taxon>
        <taxon>eudicotyledons</taxon>
        <taxon>Gunneridae</taxon>
        <taxon>Pentapetalae</taxon>
        <taxon>rosids</taxon>
        <taxon>fabids</taxon>
        <taxon>Cucurbitales</taxon>
        <taxon>Cucurbitaceae</taxon>
        <taxon>Cucurbiteae</taxon>
        <taxon>Cucurbita</taxon>
    </lineage>
</organism>
<evidence type="ECO:0000256" key="8">
    <source>
        <dbReference type="ARBA" id="ARBA00074957"/>
    </source>
</evidence>
<feature type="compositionally biased region" description="Low complexity" evidence="9">
    <location>
        <begin position="20"/>
        <end position="29"/>
    </location>
</feature>
<keyword evidence="7" id="KW-0458">Lysosome</keyword>
<evidence type="ECO:0000256" key="10">
    <source>
        <dbReference type="SAM" id="Phobius"/>
    </source>
</evidence>
<reference evidence="12 13" key="1">
    <citation type="submission" date="2025-04" db="UniProtKB">
        <authorList>
            <consortium name="RefSeq"/>
        </authorList>
    </citation>
    <scope>IDENTIFICATION</scope>
    <source>
        <tissue evidence="12 13">Young leaves</tissue>
    </source>
</reference>
<evidence type="ECO:0000256" key="9">
    <source>
        <dbReference type="SAM" id="MobiDB-lite"/>
    </source>
</evidence>
<name>A0A6J1EJ63_CUCMO</name>
<evidence type="ECO:0000313" key="13">
    <source>
        <dbReference type="RefSeq" id="XP_022928177.1"/>
    </source>
</evidence>
<dbReference type="Pfam" id="PF04193">
    <property type="entry name" value="PQ-loop"/>
    <property type="match status" value="2"/>
</dbReference>
<dbReference type="RefSeq" id="XP_022928177.1">
    <property type="nucleotide sequence ID" value="XM_023072409.1"/>
</dbReference>
<dbReference type="FunFam" id="1.20.1280.290:FF:000018">
    <property type="entry name" value="Cystinosin homolog"/>
    <property type="match status" value="1"/>
</dbReference>
<dbReference type="KEGG" id="cmos:111435077"/>
<proteinExistence type="predicted"/>
<dbReference type="RefSeq" id="XP_022928176.1">
    <property type="nucleotide sequence ID" value="XM_023072408.1"/>
</dbReference>
<dbReference type="GO" id="GO:0005765">
    <property type="term" value="C:lysosomal membrane"/>
    <property type="evidence" value="ECO:0007669"/>
    <property type="project" value="UniProtKB-SubCell"/>
</dbReference>
<evidence type="ECO:0000256" key="4">
    <source>
        <dbReference type="ARBA" id="ARBA00022737"/>
    </source>
</evidence>
<dbReference type="AlphaFoldDB" id="A0A6J1EJ63"/>
<keyword evidence="2" id="KW-0813">Transport</keyword>
<dbReference type="GO" id="GO:0015184">
    <property type="term" value="F:L-cystine transmembrane transporter activity"/>
    <property type="evidence" value="ECO:0007669"/>
    <property type="project" value="TreeGrafter"/>
</dbReference>
<feature type="region of interest" description="Disordered" evidence="9">
    <location>
        <begin position="1"/>
        <end position="33"/>
    </location>
</feature>
<evidence type="ECO:0000256" key="2">
    <source>
        <dbReference type="ARBA" id="ARBA00022448"/>
    </source>
</evidence>
<feature type="transmembrane region" description="Helical" evidence="10">
    <location>
        <begin position="156"/>
        <end position="174"/>
    </location>
</feature>
<dbReference type="GeneID" id="111435077"/>
<evidence type="ECO:0000256" key="3">
    <source>
        <dbReference type="ARBA" id="ARBA00022692"/>
    </source>
</evidence>
<dbReference type="PANTHER" id="PTHR13131:SF5">
    <property type="entry name" value="CYSTINOSIN"/>
    <property type="match status" value="1"/>
</dbReference>
<protein>
    <recommendedName>
        <fullName evidence="8">Cystinosin homolog</fullName>
    </recommendedName>
</protein>
<sequence length="308" mass="34628">MNGPDSTRLKGREILKTGPHSQSHSSSSSPREMASWNSVPMEILYQLLGWSAIICWALASYPQIILNFWRKSVVGLSFDFVMLNFTKQSSYLIYNASLFFSATVQRQYFEKYGFDQMIPVALSDVFFPSHSILLIFIVSVQIFLFECGDQKVSNSAVAIFAAVWVFAAACFFIALPTHSWLWLVSMFNSIQVLMTVIKYSPQAFLNFTRKSTMGFSIHTVVLDFIGGVATLTQMGVQSIDQGSWVNFFGNIGKPLLASVSIVFDLIFFYQHFVLYRVKASKVSSQRDPESTEALLENSDHLQGIATTN</sequence>
<keyword evidence="6 10" id="KW-0472">Membrane</keyword>
<comment type="subcellular location">
    <subcellularLocation>
        <location evidence="1">Lysosome membrane</location>
        <topology evidence="1">Multi-pass membrane protein</topology>
    </subcellularLocation>
</comment>
<keyword evidence="11" id="KW-1185">Reference proteome</keyword>
<feature type="transmembrane region" description="Helical" evidence="10">
    <location>
        <begin position="212"/>
        <end position="235"/>
    </location>
</feature>
<keyword evidence="4" id="KW-0677">Repeat</keyword>
<dbReference type="InterPro" id="IPR006603">
    <property type="entry name" value="PQ-loop_rpt"/>
</dbReference>
<dbReference type="PANTHER" id="PTHR13131">
    <property type="entry name" value="CYSTINOSIN"/>
    <property type="match status" value="1"/>
</dbReference>
<evidence type="ECO:0000256" key="5">
    <source>
        <dbReference type="ARBA" id="ARBA00022989"/>
    </source>
</evidence>
<evidence type="ECO:0000256" key="6">
    <source>
        <dbReference type="ARBA" id="ARBA00023136"/>
    </source>
</evidence>
<keyword evidence="3 10" id="KW-0812">Transmembrane</keyword>
<evidence type="ECO:0000256" key="7">
    <source>
        <dbReference type="ARBA" id="ARBA00023228"/>
    </source>
</evidence>
<feature type="transmembrane region" description="Helical" evidence="10">
    <location>
        <begin position="43"/>
        <end position="69"/>
    </location>
</feature>
<dbReference type="Proteomes" id="UP000504609">
    <property type="component" value="Unplaced"/>
</dbReference>
<feature type="transmembrane region" description="Helical" evidence="10">
    <location>
        <begin position="180"/>
        <end position="200"/>
    </location>
</feature>
<accession>A0A6J1EJ63</accession>
<feature type="transmembrane region" description="Helical" evidence="10">
    <location>
        <begin position="90"/>
        <end position="109"/>
    </location>
</feature>
<gene>
    <name evidence="12 13" type="primary">LOC111435077</name>
</gene>